<evidence type="ECO:0000313" key="7">
    <source>
        <dbReference type="Proteomes" id="UP000178449"/>
    </source>
</evidence>
<keyword evidence="3" id="KW-0546">Nucleotide metabolism</keyword>
<gene>
    <name evidence="6" type="ORF">A2527_02245</name>
</gene>
<evidence type="ECO:0000256" key="3">
    <source>
        <dbReference type="ARBA" id="ARBA00023080"/>
    </source>
</evidence>
<comment type="similarity">
    <text evidence="1">Belongs to the dUTPase family.</text>
</comment>
<dbReference type="InterPro" id="IPR036157">
    <property type="entry name" value="dUTPase-like_sf"/>
</dbReference>
<dbReference type="GO" id="GO:0000287">
    <property type="term" value="F:magnesium ion binding"/>
    <property type="evidence" value="ECO:0007669"/>
    <property type="project" value="InterPro"/>
</dbReference>
<evidence type="ECO:0000313" key="6">
    <source>
        <dbReference type="EMBL" id="OGG96332.1"/>
    </source>
</evidence>
<dbReference type="Gene3D" id="2.70.40.10">
    <property type="match status" value="1"/>
</dbReference>
<comment type="catalytic activity">
    <reaction evidence="4">
        <text>dUTP + H2O = dUMP + diphosphate + H(+)</text>
        <dbReference type="Rhea" id="RHEA:10248"/>
        <dbReference type="ChEBI" id="CHEBI:15377"/>
        <dbReference type="ChEBI" id="CHEBI:15378"/>
        <dbReference type="ChEBI" id="CHEBI:33019"/>
        <dbReference type="ChEBI" id="CHEBI:61555"/>
        <dbReference type="ChEBI" id="CHEBI:246422"/>
        <dbReference type="EC" id="3.6.1.23"/>
    </reaction>
</comment>
<reference evidence="6 7" key="1">
    <citation type="journal article" date="2016" name="Nat. Commun.">
        <title>Thousands of microbial genomes shed light on interconnected biogeochemical processes in an aquifer system.</title>
        <authorList>
            <person name="Anantharaman K."/>
            <person name="Brown C.T."/>
            <person name="Hug L.A."/>
            <person name="Sharon I."/>
            <person name="Castelle C.J."/>
            <person name="Probst A.J."/>
            <person name="Thomas B.C."/>
            <person name="Singh A."/>
            <person name="Wilkins M.J."/>
            <person name="Karaoz U."/>
            <person name="Brodie E.L."/>
            <person name="Williams K.H."/>
            <person name="Hubbard S.S."/>
            <person name="Banfield J.F."/>
        </authorList>
    </citation>
    <scope>NUCLEOTIDE SEQUENCE [LARGE SCALE GENOMIC DNA]</scope>
</reference>
<name>A0A1F6GDZ2_9PROT</name>
<dbReference type="EC" id="3.6.1.23" evidence="2"/>
<feature type="domain" description="dUTPase-like" evidence="5">
    <location>
        <begin position="3"/>
        <end position="132"/>
    </location>
</feature>
<accession>A0A1F6GDZ2</accession>
<sequence length="133" mass="14329">MPHPQKAHSTDSGVDLTCMAVERKRAGVFMLDCGISVEPPPGYYTELFPRSSIFKTDFIMANSVGIIDQDYRGTIYMPLRWLGEGDGLAAAQALVGSRVGQLILKRIEPFDLEIVANLAPTPRGQGGFGSTGA</sequence>
<evidence type="ECO:0000259" key="5">
    <source>
        <dbReference type="Pfam" id="PF00692"/>
    </source>
</evidence>
<dbReference type="Pfam" id="PF00692">
    <property type="entry name" value="dUTPase"/>
    <property type="match status" value="1"/>
</dbReference>
<dbReference type="InterPro" id="IPR008181">
    <property type="entry name" value="dUTPase"/>
</dbReference>
<dbReference type="Proteomes" id="UP000178449">
    <property type="component" value="Unassembled WGS sequence"/>
</dbReference>
<evidence type="ECO:0000256" key="4">
    <source>
        <dbReference type="ARBA" id="ARBA00047686"/>
    </source>
</evidence>
<dbReference type="GO" id="GO:0046081">
    <property type="term" value="P:dUTP catabolic process"/>
    <property type="evidence" value="ECO:0007669"/>
    <property type="project" value="InterPro"/>
</dbReference>
<dbReference type="PANTHER" id="PTHR11241">
    <property type="entry name" value="DEOXYURIDINE 5'-TRIPHOSPHATE NUCLEOTIDOHYDROLASE"/>
    <property type="match status" value="1"/>
</dbReference>
<evidence type="ECO:0000256" key="2">
    <source>
        <dbReference type="ARBA" id="ARBA00012379"/>
    </source>
</evidence>
<dbReference type="InterPro" id="IPR029054">
    <property type="entry name" value="dUTPase-like"/>
</dbReference>
<protein>
    <recommendedName>
        <fullName evidence="2">dUTP diphosphatase</fullName>
        <ecNumber evidence="2">3.6.1.23</ecNumber>
    </recommendedName>
</protein>
<proteinExistence type="inferred from homology"/>
<dbReference type="GO" id="GO:0004170">
    <property type="term" value="F:dUTP diphosphatase activity"/>
    <property type="evidence" value="ECO:0007669"/>
    <property type="project" value="UniProtKB-EC"/>
</dbReference>
<dbReference type="SUPFAM" id="SSF51283">
    <property type="entry name" value="dUTPase-like"/>
    <property type="match status" value="1"/>
</dbReference>
<evidence type="ECO:0000256" key="1">
    <source>
        <dbReference type="ARBA" id="ARBA00006581"/>
    </source>
</evidence>
<dbReference type="STRING" id="1817772.A2527_02245"/>
<comment type="caution">
    <text evidence="6">The sequence shown here is derived from an EMBL/GenBank/DDBJ whole genome shotgun (WGS) entry which is preliminary data.</text>
</comment>
<dbReference type="GO" id="GO:0006226">
    <property type="term" value="P:dUMP biosynthetic process"/>
    <property type="evidence" value="ECO:0007669"/>
    <property type="project" value="InterPro"/>
</dbReference>
<dbReference type="PANTHER" id="PTHR11241:SF0">
    <property type="entry name" value="DEOXYURIDINE 5'-TRIPHOSPHATE NUCLEOTIDOHYDROLASE"/>
    <property type="match status" value="1"/>
</dbReference>
<dbReference type="AlphaFoldDB" id="A0A1F6GDZ2"/>
<dbReference type="EMBL" id="MFNE01000016">
    <property type="protein sequence ID" value="OGG96332.1"/>
    <property type="molecule type" value="Genomic_DNA"/>
</dbReference>
<organism evidence="6 7">
    <name type="scientific">Candidatus Lambdaproteobacteria bacterium RIFOXYD2_FULL_50_16</name>
    <dbReference type="NCBI Taxonomy" id="1817772"/>
    <lineage>
        <taxon>Bacteria</taxon>
        <taxon>Pseudomonadati</taxon>
        <taxon>Pseudomonadota</taxon>
        <taxon>Candidatus Lambdaproteobacteria</taxon>
    </lineage>
</organism>